<gene>
    <name evidence="2" type="ORF">L211DRAFT_266058</name>
</gene>
<dbReference type="InParanoid" id="A0A3N4M275"/>
<dbReference type="OrthoDB" id="5395643at2759"/>
<feature type="region of interest" description="Disordered" evidence="1">
    <location>
        <begin position="672"/>
        <end position="691"/>
    </location>
</feature>
<feature type="compositionally biased region" description="Low complexity" evidence="1">
    <location>
        <begin position="127"/>
        <end position="137"/>
    </location>
</feature>
<evidence type="ECO:0000313" key="3">
    <source>
        <dbReference type="Proteomes" id="UP000267821"/>
    </source>
</evidence>
<accession>A0A3N4M275</accession>
<feature type="region of interest" description="Disordered" evidence="1">
    <location>
        <begin position="1"/>
        <end position="33"/>
    </location>
</feature>
<feature type="compositionally biased region" description="Low complexity" evidence="1">
    <location>
        <begin position="144"/>
        <end position="163"/>
    </location>
</feature>
<evidence type="ECO:0000313" key="2">
    <source>
        <dbReference type="EMBL" id="RPB29274.1"/>
    </source>
</evidence>
<sequence length="778" mass="81676">MFSKRTPATAVPASEPPPAPDRSSTASTTTTSRSSIFSTFSAISSISAFSNKSNATATKFPETEHEGEEEEFHPVDITPLIAPGPTVTDASVFFPRNPNSKHLAHLTALNTGTPSVSAAPSTAASTAASASTSPAPSIRASVQTPTTNVPGTTRTTLNLPPLTVPNLSSPTTPTPFSAHGPISPTPSTMSHFSFSCAPSFHGSVVGINNLPNIPQATVTRVVQTYFTIQALKVVGYQAAVAGRCAGIVHRVPFAFGGMEESEEEDWELGGGDLVGDSGVDLVLSRIEDLDSAKREPVEEVLASRFPQWFYLEDRQEVLVADNASILSAEAGVSGHRRTRSHPNPGETAIPDAVSPPSTAGGTRSRSGTTTTITPPQPQKQLFFHDPSNLLNASFAAFSFSSPNSAEGATPPIDFSSVISFAADHPPPPVSPTGGETATSSAAGSEAGDDVAQAVTLRTPLPFHLHHIHPKRTLSTHQKHPYTWLPPLSQTTLSTPNPTIGVELGGIPHPIPVPTLPLPTLLITSLLTAHGLLRSLTMGDRKVGNIALRQAVNLAAFIRMRGGVGSASDGGGVVSLPGGVPKDALGVLARLRGEKGNEERRVVLWALRCGVLATDLPRTSGGTPMQTYGHGKHQHPGGLKRTYTAGANNHLRELVLVSRREGEAWRRSAPAAVMDYRSSSGAATPSIRSFSGVSVTSMGPGRNSMGYVEEEQVGEDGEVRVPVGRMSLDSQAGEMAELKREMGGAGGGEVMADKELLSPVEPTGTKRTSMRWSFKAWGK</sequence>
<feature type="compositionally biased region" description="Low complexity" evidence="1">
    <location>
        <begin position="22"/>
        <end position="33"/>
    </location>
</feature>
<evidence type="ECO:0000256" key="1">
    <source>
        <dbReference type="SAM" id="MobiDB-lite"/>
    </source>
</evidence>
<feature type="region of interest" description="Disordered" evidence="1">
    <location>
        <begin position="57"/>
        <end position="83"/>
    </location>
</feature>
<dbReference type="AlphaFoldDB" id="A0A3N4M275"/>
<feature type="region of interest" description="Disordered" evidence="1">
    <location>
        <begin position="127"/>
        <end position="163"/>
    </location>
</feature>
<feature type="region of interest" description="Disordered" evidence="1">
    <location>
        <begin position="418"/>
        <end position="449"/>
    </location>
</feature>
<organism evidence="2 3">
    <name type="scientific">Terfezia boudieri ATCC MYA-4762</name>
    <dbReference type="NCBI Taxonomy" id="1051890"/>
    <lineage>
        <taxon>Eukaryota</taxon>
        <taxon>Fungi</taxon>
        <taxon>Dikarya</taxon>
        <taxon>Ascomycota</taxon>
        <taxon>Pezizomycotina</taxon>
        <taxon>Pezizomycetes</taxon>
        <taxon>Pezizales</taxon>
        <taxon>Pezizaceae</taxon>
        <taxon>Terfezia</taxon>
    </lineage>
</organism>
<proteinExistence type="predicted"/>
<dbReference type="STRING" id="1051890.A0A3N4M275"/>
<feature type="compositionally biased region" description="Polar residues" evidence="1">
    <location>
        <begin position="676"/>
        <end position="691"/>
    </location>
</feature>
<reference evidence="2 3" key="1">
    <citation type="journal article" date="2018" name="Nat. Ecol. Evol.">
        <title>Pezizomycetes genomes reveal the molecular basis of ectomycorrhizal truffle lifestyle.</title>
        <authorList>
            <person name="Murat C."/>
            <person name="Payen T."/>
            <person name="Noel B."/>
            <person name="Kuo A."/>
            <person name="Morin E."/>
            <person name="Chen J."/>
            <person name="Kohler A."/>
            <person name="Krizsan K."/>
            <person name="Balestrini R."/>
            <person name="Da Silva C."/>
            <person name="Montanini B."/>
            <person name="Hainaut M."/>
            <person name="Levati E."/>
            <person name="Barry K.W."/>
            <person name="Belfiori B."/>
            <person name="Cichocki N."/>
            <person name="Clum A."/>
            <person name="Dockter R.B."/>
            <person name="Fauchery L."/>
            <person name="Guy J."/>
            <person name="Iotti M."/>
            <person name="Le Tacon F."/>
            <person name="Lindquist E.A."/>
            <person name="Lipzen A."/>
            <person name="Malagnac F."/>
            <person name="Mello A."/>
            <person name="Molinier V."/>
            <person name="Miyauchi S."/>
            <person name="Poulain J."/>
            <person name="Riccioni C."/>
            <person name="Rubini A."/>
            <person name="Sitrit Y."/>
            <person name="Splivallo R."/>
            <person name="Traeger S."/>
            <person name="Wang M."/>
            <person name="Zifcakova L."/>
            <person name="Wipf D."/>
            <person name="Zambonelli A."/>
            <person name="Paolocci F."/>
            <person name="Nowrousian M."/>
            <person name="Ottonello S."/>
            <person name="Baldrian P."/>
            <person name="Spatafora J.W."/>
            <person name="Henrissat B."/>
            <person name="Nagy L.G."/>
            <person name="Aury J.M."/>
            <person name="Wincker P."/>
            <person name="Grigoriev I.V."/>
            <person name="Bonfante P."/>
            <person name="Martin F.M."/>
        </authorList>
    </citation>
    <scope>NUCLEOTIDE SEQUENCE [LARGE SCALE GENOMIC DNA]</scope>
    <source>
        <strain evidence="2 3">ATCC MYA-4762</strain>
    </source>
</reference>
<dbReference type="EMBL" id="ML121528">
    <property type="protein sequence ID" value="RPB29274.1"/>
    <property type="molecule type" value="Genomic_DNA"/>
</dbReference>
<dbReference type="Proteomes" id="UP000267821">
    <property type="component" value="Unassembled WGS sequence"/>
</dbReference>
<keyword evidence="3" id="KW-1185">Reference proteome</keyword>
<protein>
    <submittedName>
        <fullName evidence="2">Uncharacterized protein</fullName>
    </submittedName>
</protein>
<feature type="compositionally biased region" description="Low complexity" evidence="1">
    <location>
        <begin position="432"/>
        <end position="445"/>
    </location>
</feature>
<feature type="region of interest" description="Disordered" evidence="1">
    <location>
        <begin position="755"/>
        <end position="778"/>
    </location>
</feature>
<name>A0A3N4M275_9PEZI</name>
<feature type="compositionally biased region" description="Low complexity" evidence="1">
    <location>
        <begin position="356"/>
        <end position="373"/>
    </location>
</feature>
<feature type="region of interest" description="Disordered" evidence="1">
    <location>
        <begin position="331"/>
        <end position="383"/>
    </location>
</feature>